<feature type="transmembrane region" description="Helical" evidence="5">
    <location>
        <begin position="257"/>
        <end position="280"/>
    </location>
</feature>
<feature type="domain" description="Amino acid transporter transmembrane" evidence="6">
    <location>
        <begin position="68"/>
        <end position="465"/>
    </location>
</feature>
<accession>A0A1B6FUZ6</accession>
<protein>
    <recommendedName>
        <fullName evidence="6">Amino acid transporter transmembrane domain-containing protein</fullName>
    </recommendedName>
</protein>
<organism evidence="8">
    <name type="scientific">Cuerna arida</name>
    <dbReference type="NCBI Taxonomy" id="1464854"/>
    <lineage>
        <taxon>Eukaryota</taxon>
        <taxon>Metazoa</taxon>
        <taxon>Ecdysozoa</taxon>
        <taxon>Arthropoda</taxon>
        <taxon>Hexapoda</taxon>
        <taxon>Insecta</taxon>
        <taxon>Pterygota</taxon>
        <taxon>Neoptera</taxon>
        <taxon>Paraneoptera</taxon>
        <taxon>Hemiptera</taxon>
        <taxon>Auchenorrhyncha</taxon>
        <taxon>Membracoidea</taxon>
        <taxon>Cicadellidae</taxon>
        <taxon>Cicadellinae</taxon>
        <taxon>Proconiini</taxon>
        <taxon>Cuerna</taxon>
    </lineage>
</organism>
<feature type="transmembrane region" description="Helical" evidence="5">
    <location>
        <begin position="406"/>
        <end position="426"/>
    </location>
</feature>
<evidence type="ECO:0000313" key="8">
    <source>
        <dbReference type="EMBL" id="JAS54018.1"/>
    </source>
</evidence>
<dbReference type="InterPro" id="IPR013057">
    <property type="entry name" value="AA_transpt_TM"/>
</dbReference>
<proteinExistence type="predicted"/>
<dbReference type="EMBL" id="GECZ01016309">
    <property type="protein sequence ID" value="JAS53460.1"/>
    <property type="molecule type" value="Transcribed_RNA"/>
</dbReference>
<dbReference type="EMBL" id="GECZ01015751">
    <property type="protein sequence ID" value="JAS54018.1"/>
    <property type="molecule type" value="Transcribed_RNA"/>
</dbReference>
<feature type="transmembrane region" description="Helical" evidence="5">
    <location>
        <begin position="383"/>
        <end position="400"/>
    </location>
</feature>
<feature type="transmembrane region" description="Helical" evidence="5">
    <location>
        <begin position="160"/>
        <end position="179"/>
    </location>
</feature>
<feature type="transmembrane region" description="Helical" evidence="5">
    <location>
        <begin position="97"/>
        <end position="119"/>
    </location>
</feature>
<name>A0A1B6FUZ6_9HEMI</name>
<dbReference type="PANTHER" id="PTHR22950:SF154">
    <property type="entry name" value="PROTON-COUPLED AMINO ACID TRANSPORTER-LIKE PROTEIN PATHETIC"/>
    <property type="match status" value="1"/>
</dbReference>
<evidence type="ECO:0000256" key="1">
    <source>
        <dbReference type="ARBA" id="ARBA00004141"/>
    </source>
</evidence>
<feature type="transmembrane region" description="Helical" evidence="5">
    <location>
        <begin position="447"/>
        <end position="465"/>
    </location>
</feature>
<evidence type="ECO:0000256" key="3">
    <source>
        <dbReference type="ARBA" id="ARBA00022989"/>
    </source>
</evidence>
<evidence type="ECO:0000256" key="4">
    <source>
        <dbReference type="ARBA" id="ARBA00023136"/>
    </source>
</evidence>
<dbReference type="Pfam" id="PF01490">
    <property type="entry name" value="Aa_trans"/>
    <property type="match status" value="1"/>
</dbReference>
<feature type="transmembrane region" description="Helical" evidence="5">
    <location>
        <begin position="228"/>
        <end position="245"/>
    </location>
</feature>
<feature type="transmembrane region" description="Helical" evidence="5">
    <location>
        <begin position="338"/>
        <end position="362"/>
    </location>
</feature>
<evidence type="ECO:0000259" key="6">
    <source>
        <dbReference type="Pfam" id="PF01490"/>
    </source>
</evidence>
<evidence type="ECO:0000313" key="7">
    <source>
        <dbReference type="EMBL" id="JAS53460.1"/>
    </source>
</evidence>
<evidence type="ECO:0000313" key="9">
    <source>
        <dbReference type="EMBL" id="JAS63691.1"/>
    </source>
</evidence>
<dbReference type="EMBL" id="GECZ01006078">
    <property type="protein sequence ID" value="JAS63691.1"/>
    <property type="molecule type" value="Transcribed_RNA"/>
</dbReference>
<dbReference type="AlphaFoldDB" id="A0A1B6FUZ6"/>
<keyword evidence="2 5" id="KW-0812">Transmembrane</keyword>
<keyword evidence="3 5" id="KW-1133">Transmembrane helix</keyword>
<evidence type="ECO:0000256" key="2">
    <source>
        <dbReference type="ARBA" id="ARBA00022692"/>
    </source>
</evidence>
<sequence length="524" mass="57438">MAANGQANMTEMETFLPKDASGIASKDGKYRISVSPAKTRDLEAERLNNIDGKYYDPFKERKVEHPTSDCDTLTHLLKASLGSGILSMPLAFKNTGVALGIFCTILVAVVCTHCCYIIVKCAHVLYYKTRVPAMSFADVGESAFANGPPWGRKFAKLARIAIQLGLFSAYFGTCSVYTVLIGTNFEQVVEYYFDVQLDLRVYILALLLPLILMSWVPNLKSLAPVSMVANLFMGLGLGITIYYLVQDMPSPREQPQFNIVGIPAFFSICIFAMEAIGVIMPLENSMTHPQHFTGLCGVLNQGMSGVTLIYILMGFLGYVKYGDATQDSITLNLPTEEWLAQSVKVLVGLAVFCTYGLQYYVCLDIVWSGLKDRYSKNARLAEYVVRTALTATAVFLAVAVPSIGPFIGLIGAFCFSLLGLIIPILIEIITYWDIGFGPCNWVIYKNILVFIFGIFALVFGSYTSIRDIVILYSPSNNINSTIGANATEMLELLENTLTSLNTSDVITGVNKTLAAVTNLTDSFS</sequence>
<dbReference type="PANTHER" id="PTHR22950">
    <property type="entry name" value="AMINO ACID TRANSPORTER"/>
    <property type="match status" value="1"/>
</dbReference>
<dbReference type="GO" id="GO:0005774">
    <property type="term" value="C:vacuolar membrane"/>
    <property type="evidence" value="ECO:0007669"/>
    <property type="project" value="TreeGrafter"/>
</dbReference>
<feature type="transmembrane region" description="Helical" evidence="5">
    <location>
        <begin position="199"/>
        <end position="216"/>
    </location>
</feature>
<evidence type="ECO:0000256" key="5">
    <source>
        <dbReference type="SAM" id="Phobius"/>
    </source>
</evidence>
<gene>
    <name evidence="7" type="ORF">g.37084</name>
    <name evidence="8" type="ORF">g.37085</name>
    <name evidence="9" type="ORF">g.37086</name>
</gene>
<comment type="subcellular location">
    <subcellularLocation>
        <location evidence="1">Membrane</location>
        <topology evidence="1">Multi-pass membrane protein</topology>
    </subcellularLocation>
</comment>
<keyword evidence="4 5" id="KW-0472">Membrane</keyword>
<reference evidence="8" key="1">
    <citation type="submission" date="2015-11" db="EMBL/GenBank/DDBJ databases">
        <title>De novo transcriptome assembly of four potential Pierce s Disease insect vectors from Arizona vineyards.</title>
        <authorList>
            <person name="Tassone E.E."/>
        </authorList>
    </citation>
    <scope>NUCLEOTIDE SEQUENCE</scope>
</reference>
<feature type="transmembrane region" description="Helical" evidence="5">
    <location>
        <begin position="292"/>
        <end position="318"/>
    </location>
</feature>
<dbReference type="GO" id="GO:0015179">
    <property type="term" value="F:L-amino acid transmembrane transporter activity"/>
    <property type="evidence" value="ECO:0007669"/>
    <property type="project" value="TreeGrafter"/>
</dbReference>